<gene>
    <name evidence="1" type="ORF">LEA_10054</name>
</gene>
<dbReference type="EMBL" id="AJWY01006755">
    <property type="protein sequence ID" value="EKC65954.1"/>
    <property type="molecule type" value="Genomic_DNA"/>
</dbReference>
<organism evidence="1">
    <name type="scientific">human gut metagenome</name>
    <dbReference type="NCBI Taxonomy" id="408170"/>
    <lineage>
        <taxon>unclassified sequences</taxon>
        <taxon>metagenomes</taxon>
        <taxon>organismal metagenomes</taxon>
    </lineage>
</organism>
<name>K1TEW1_9ZZZZ</name>
<reference evidence="1" key="1">
    <citation type="journal article" date="2013" name="Environ. Microbiol.">
        <title>Microbiota from the distal guts of lean and obese adolescents exhibit partial functional redundancy besides clear differences in community structure.</title>
        <authorList>
            <person name="Ferrer M."/>
            <person name="Ruiz A."/>
            <person name="Lanza F."/>
            <person name="Haange S.B."/>
            <person name="Oberbach A."/>
            <person name="Till H."/>
            <person name="Bargiela R."/>
            <person name="Campoy C."/>
            <person name="Segura M.T."/>
            <person name="Richter M."/>
            <person name="von Bergen M."/>
            <person name="Seifert J."/>
            <person name="Suarez A."/>
        </authorList>
    </citation>
    <scope>NUCLEOTIDE SEQUENCE</scope>
</reference>
<proteinExistence type="predicted"/>
<protein>
    <submittedName>
        <fullName evidence="1">Uncharacterized protein</fullName>
    </submittedName>
</protein>
<feature type="non-terminal residue" evidence="1">
    <location>
        <position position="1"/>
    </location>
</feature>
<sequence>TREQELLQAIADSDGDDDVVIYLRDIKNIKILPQNLRVKADGALMEKLTLLFGKENVKFITKPIENRSKID</sequence>
<dbReference type="AlphaFoldDB" id="K1TEW1"/>
<comment type="caution">
    <text evidence="1">The sequence shown here is derived from an EMBL/GenBank/DDBJ whole genome shotgun (WGS) entry which is preliminary data.</text>
</comment>
<evidence type="ECO:0000313" key="1">
    <source>
        <dbReference type="EMBL" id="EKC65954.1"/>
    </source>
</evidence>
<accession>K1TEW1</accession>